<dbReference type="Proteomes" id="UP000683360">
    <property type="component" value="Unassembled WGS sequence"/>
</dbReference>
<dbReference type="GO" id="GO:0036064">
    <property type="term" value="C:ciliary basal body"/>
    <property type="evidence" value="ECO:0007669"/>
    <property type="project" value="TreeGrafter"/>
</dbReference>
<keyword evidence="4" id="KW-1185">Reference proteome</keyword>
<sequence length="434" mass="50572">MQRPVQEQIEELKAKIALLEGDRKAYYETSQHAMKHNQDTVTKLRKEDKELRKKLSDSLSQDQHVINKAFQDKPVQRAEFKNKTGDQAITVMKHKLCDSKKKLNALKHQSAQKQKKIEILQTRYDQMQKDSADAVSTDKGESVDAQELKAMHDDAQISKTAAQEELSKHEKIVYSERKQREIELQKMKKEAEEKKIQHERIERRIEVVRRFENQGDTTKHLENLQKDNEKGITRLKEDKEKLQQEFEEMKYSGDAKLSSGERMLEDFQGHLQKEEDRRGDAEEELQRNSTIMVSVKAGVEHLTDKLYLLKATKGHVPTAKIPQTSDEYVLDQLSTCEEKLLKLLEELDGKDLNEVFKQMEEEEYHASFDSKLPTHNTRVKLPQKERGDAVFEDDEDSGEDDGEVPNRNAIKKQSQFIVDSKTKRRTTKKKKKTK</sequence>
<evidence type="ECO:0008006" key="5">
    <source>
        <dbReference type="Google" id="ProtNLM"/>
    </source>
</evidence>
<gene>
    <name evidence="3" type="ORF">MEDL_2942</name>
</gene>
<evidence type="ECO:0000256" key="2">
    <source>
        <dbReference type="SAM" id="MobiDB-lite"/>
    </source>
</evidence>
<dbReference type="PANTHER" id="PTHR46518:SF1">
    <property type="entry name" value="OUTER DYNEIN ARM-DOCKING COMPLEX SUBUNIT 3"/>
    <property type="match status" value="1"/>
</dbReference>
<protein>
    <recommendedName>
        <fullName evidence="5">Coiled-coil domain-containing protein 151-like</fullName>
    </recommendedName>
</protein>
<dbReference type="InterPro" id="IPR033192">
    <property type="entry name" value="ODAD3"/>
</dbReference>
<evidence type="ECO:0000256" key="1">
    <source>
        <dbReference type="SAM" id="Coils"/>
    </source>
</evidence>
<reference evidence="3" key="1">
    <citation type="submission" date="2021-03" db="EMBL/GenBank/DDBJ databases">
        <authorList>
            <person name="Bekaert M."/>
        </authorList>
    </citation>
    <scope>NUCLEOTIDE SEQUENCE</scope>
</reference>
<dbReference type="OrthoDB" id="10255247at2759"/>
<dbReference type="EMBL" id="CAJPWZ010000169">
    <property type="protein sequence ID" value="CAG2187449.1"/>
    <property type="molecule type" value="Genomic_DNA"/>
</dbReference>
<feature type="compositionally biased region" description="Acidic residues" evidence="2">
    <location>
        <begin position="390"/>
        <end position="403"/>
    </location>
</feature>
<dbReference type="PANTHER" id="PTHR46518">
    <property type="entry name" value="COILED-COIL DOMAIN-CONTAINING PROTEIN 151"/>
    <property type="match status" value="1"/>
</dbReference>
<feature type="compositionally biased region" description="Basic residues" evidence="2">
    <location>
        <begin position="422"/>
        <end position="434"/>
    </location>
</feature>
<organism evidence="3 4">
    <name type="scientific">Mytilus edulis</name>
    <name type="common">Blue mussel</name>
    <dbReference type="NCBI Taxonomy" id="6550"/>
    <lineage>
        <taxon>Eukaryota</taxon>
        <taxon>Metazoa</taxon>
        <taxon>Spiralia</taxon>
        <taxon>Lophotrochozoa</taxon>
        <taxon>Mollusca</taxon>
        <taxon>Bivalvia</taxon>
        <taxon>Autobranchia</taxon>
        <taxon>Pteriomorphia</taxon>
        <taxon>Mytilida</taxon>
        <taxon>Mytiloidea</taxon>
        <taxon>Mytilidae</taxon>
        <taxon>Mytilinae</taxon>
        <taxon>Mytilus</taxon>
    </lineage>
</organism>
<accession>A0A8S3PXI5</accession>
<dbReference type="GO" id="GO:0097542">
    <property type="term" value="C:ciliary tip"/>
    <property type="evidence" value="ECO:0007669"/>
    <property type="project" value="TreeGrafter"/>
</dbReference>
<keyword evidence="1" id="KW-0175">Coiled coil</keyword>
<evidence type="ECO:0000313" key="3">
    <source>
        <dbReference type="EMBL" id="CAG2187449.1"/>
    </source>
</evidence>
<feature type="coiled-coil region" evidence="1">
    <location>
        <begin position="103"/>
        <end position="284"/>
    </location>
</feature>
<name>A0A8S3PXI5_MYTED</name>
<evidence type="ECO:0000313" key="4">
    <source>
        <dbReference type="Proteomes" id="UP000683360"/>
    </source>
</evidence>
<dbReference type="AlphaFoldDB" id="A0A8S3PXI5"/>
<proteinExistence type="predicted"/>
<dbReference type="GO" id="GO:0035253">
    <property type="term" value="C:ciliary rootlet"/>
    <property type="evidence" value="ECO:0007669"/>
    <property type="project" value="TreeGrafter"/>
</dbReference>
<feature type="region of interest" description="Disordered" evidence="2">
    <location>
        <begin position="362"/>
        <end position="434"/>
    </location>
</feature>
<dbReference type="GO" id="GO:0036158">
    <property type="term" value="P:outer dynein arm assembly"/>
    <property type="evidence" value="ECO:0007669"/>
    <property type="project" value="InterPro"/>
</dbReference>
<comment type="caution">
    <text evidence="3">The sequence shown here is derived from an EMBL/GenBank/DDBJ whole genome shotgun (WGS) entry which is preliminary data.</text>
</comment>
<dbReference type="GO" id="GO:0003341">
    <property type="term" value="P:cilium movement"/>
    <property type="evidence" value="ECO:0007669"/>
    <property type="project" value="InterPro"/>
</dbReference>